<organism evidence="2 3">
    <name type="scientific">Dyella marensis</name>
    <dbReference type="NCBI Taxonomy" id="500610"/>
    <lineage>
        <taxon>Bacteria</taxon>
        <taxon>Pseudomonadati</taxon>
        <taxon>Pseudomonadota</taxon>
        <taxon>Gammaproteobacteria</taxon>
        <taxon>Lysobacterales</taxon>
        <taxon>Rhodanobacteraceae</taxon>
        <taxon>Dyella</taxon>
    </lineage>
</organism>
<dbReference type="PANTHER" id="PTHR33336">
    <property type="entry name" value="QUINOL MONOOXYGENASE YGIN-RELATED"/>
    <property type="match status" value="1"/>
</dbReference>
<dbReference type="PANTHER" id="PTHR33336:SF3">
    <property type="entry name" value="ABM DOMAIN-CONTAINING PROTEIN"/>
    <property type="match status" value="1"/>
</dbReference>
<feature type="domain" description="ABM" evidence="1">
    <location>
        <begin position="6"/>
        <end position="97"/>
    </location>
</feature>
<dbReference type="Pfam" id="PF03992">
    <property type="entry name" value="ABM"/>
    <property type="match status" value="1"/>
</dbReference>
<keyword evidence="3" id="KW-1185">Reference proteome</keyword>
<keyword evidence="2" id="KW-0560">Oxidoreductase</keyword>
<dbReference type="SUPFAM" id="SSF54909">
    <property type="entry name" value="Dimeric alpha+beta barrel"/>
    <property type="match status" value="1"/>
</dbReference>
<dbReference type="STRING" id="500610.SAMN02799615_00689"/>
<dbReference type="Gene3D" id="3.30.70.100">
    <property type="match status" value="1"/>
</dbReference>
<name>A0A1I1ZDN5_9GAMM</name>
<dbReference type="EMBL" id="FONH01000002">
    <property type="protein sequence ID" value="SFE29795.1"/>
    <property type="molecule type" value="Genomic_DNA"/>
</dbReference>
<protein>
    <submittedName>
        <fullName evidence="2">Quinol monooxygenase YgiN</fullName>
    </submittedName>
</protein>
<dbReference type="InterPro" id="IPR007138">
    <property type="entry name" value="ABM_dom"/>
</dbReference>
<dbReference type="InterPro" id="IPR050744">
    <property type="entry name" value="AI-2_Isomerase_LsrG"/>
</dbReference>
<dbReference type="GO" id="GO:0004497">
    <property type="term" value="F:monooxygenase activity"/>
    <property type="evidence" value="ECO:0007669"/>
    <property type="project" value="UniProtKB-KW"/>
</dbReference>
<dbReference type="Proteomes" id="UP000199477">
    <property type="component" value="Unassembled WGS sequence"/>
</dbReference>
<evidence type="ECO:0000313" key="3">
    <source>
        <dbReference type="Proteomes" id="UP000199477"/>
    </source>
</evidence>
<dbReference type="PROSITE" id="PS51725">
    <property type="entry name" value="ABM"/>
    <property type="match status" value="1"/>
</dbReference>
<evidence type="ECO:0000313" key="2">
    <source>
        <dbReference type="EMBL" id="SFE29795.1"/>
    </source>
</evidence>
<keyword evidence="2" id="KW-0503">Monooxygenase</keyword>
<dbReference type="AlphaFoldDB" id="A0A1I1ZDN5"/>
<proteinExistence type="predicted"/>
<reference evidence="3" key="1">
    <citation type="submission" date="2016-10" db="EMBL/GenBank/DDBJ databases">
        <authorList>
            <person name="Varghese N."/>
            <person name="Submissions S."/>
        </authorList>
    </citation>
    <scope>NUCLEOTIDE SEQUENCE [LARGE SCALE GENOMIC DNA]</scope>
    <source>
        <strain evidence="3">UNC178MFTsu3.1</strain>
    </source>
</reference>
<evidence type="ECO:0000259" key="1">
    <source>
        <dbReference type="PROSITE" id="PS51725"/>
    </source>
</evidence>
<sequence>MDHRPITVLAFPTVAPDWHDRFLQAFDALARHTLAEPGCLSFQLHAHATDAGRFVVHEVFADKAALDAHTAAPHTREFIDFINITGSTLSCQPWYRLDLPA</sequence>
<dbReference type="InterPro" id="IPR011008">
    <property type="entry name" value="Dimeric_a/b-barrel"/>
</dbReference>
<dbReference type="RefSeq" id="WP_035322451.1">
    <property type="nucleotide sequence ID" value="NZ_FONH01000002.1"/>
</dbReference>
<accession>A0A1I1ZDN5</accession>
<gene>
    <name evidence="2" type="ORF">SAMN02799615_00689</name>
</gene>